<evidence type="ECO:0000256" key="2">
    <source>
        <dbReference type="ARBA" id="ARBA00006991"/>
    </source>
</evidence>
<name>A0A8C4TBL2_ERPCA</name>
<dbReference type="PANTHER" id="PTHR24377">
    <property type="entry name" value="IP01015P-RELATED"/>
    <property type="match status" value="1"/>
</dbReference>
<feature type="domain" description="C2H2-type" evidence="10">
    <location>
        <begin position="452"/>
        <end position="479"/>
    </location>
</feature>
<keyword evidence="4" id="KW-0677">Repeat</keyword>
<dbReference type="PROSITE" id="PS00028">
    <property type="entry name" value="ZINC_FINGER_C2H2_1"/>
    <property type="match status" value="7"/>
</dbReference>
<evidence type="ECO:0000256" key="9">
    <source>
        <dbReference type="SAM" id="MobiDB-lite"/>
    </source>
</evidence>
<keyword evidence="6" id="KW-0862">Zinc</keyword>
<evidence type="ECO:0000256" key="4">
    <source>
        <dbReference type="ARBA" id="ARBA00022737"/>
    </source>
</evidence>
<dbReference type="InterPro" id="IPR050826">
    <property type="entry name" value="Krueppel_C2H2_ZnFinger"/>
</dbReference>
<feature type="domain" description="C2H2-type" evidence="10">
    <location>
        <begin position="424"/>
        <end position="451"/>
    </location>
</feature>
<keyword evidence="5 8" id="KW-0863">Zinc-finger</keyword>
<dbReference type="GO" id="GO:0005634">
    <property type="term" value="C:nucleus"/>
    <property type="evidence" value="ECO:0007669"/>
    <property type="project" value="UniProtKB-SubCell"/>
</dbReference>
<feature type="region of interest" description="Disordered" evidence="9">
    <location>
        <begin position="369"/>
        <end position="392"/>
    </location>
</feature>
<dbReference type="InterPro" id="IPR036236">
    <property type="entry name" value="Znf_C2H2_sf"/>
</dbReference>
<evidence type="ECO:0000259" key="10">
    <source>
        <dbReference type="PROSITE" id="PS50157"/>
    </source>
</evidence>
<evidence type="ECO:0000313" key="12">
    <source>
        <dbReference type="Proteomes" id="UP000694620"/>
    </source>
</evidence>
<comment type="subcellular location">
    <subcellularLocation>
        <location evidence="1">Nucleus</location>
    </subcellularLocation>
</comment>
<feature type="domain" description="C2H2-type" evidence="10">
    <location>
        <begin position="507"/>
        <end position="534"/>
    </location>
</feature>
<proteinExistence type="inferred from homology"/>
<comment type="similarity">
    <text evidence="2">Belongs to the krueppel C2H2-type zinc-finger protein family.</text>
</comment>
<dbReference type="SUPFAM" id="SSF57667">
    <property type="entry name" value="beta-beta-alpha zinc fingers"/>
    <property type="match status" value="4"/>
</dbReference>
<evidence type="ECO:0000313" key="11">
    <source>
        <dbReference type="Ensembl" id="ENSECRP00000028958.1"/>
    </source>
</evidence>
<evidence type="ECO:0000256" key="8">
    <source>
        <dbReference type="PROSITE-ProRule" id="PRU00042"/>
    </source>
</evidence>
<dbReference type="FunFam" id="3.30.160.60:FF:000295">
    <property type="entry name" value="zinc finger protein 19"/>
    <property type="match status" value="2"/>
</dbReference>
<dbReference type="SMART" id="SM00355">
    <property type="entry name" value="ZnF_C2H2"/>
    <property type="match status" value="7"/>
</dbReference>
<keyword evidence="3" id="KW-0479">Metal-binding</keyword>
<dbReference type="AlphaFoldDB" id="A0A8C4TBL2"/>
<feature type="compositionally biased region" description="Basic and acidic residues" evidence="9">
    <location>
        <begin position="317"/>
        <end position="342"/>
    </location>
</feature>
<evidence type="ECO:0000256" key="7">
    <source>
        <dbReference type="ARBA" id="ARBA00023242"/>
    </source>
</evidence>
<dbReference type="FunFam" id="3.30.160.60:FF:001498">
    <property type="entry name" value="Zinc finger protein 404"/>
    <property type="match status" value="1"/>
</dbReference>
<feature type="region of interest" description="Disordered" evidence="9">
    <location>
        <begin position="284"/>
        <end position="353"/>
    </location>
</feature>
<dbReference type="Pfam" id="PF00096">
    <property type="entry name" value="zf-C2H2"/>
    <property type="match status" value="6"/>
</dbReference>
<keyword evidence="7" id="KW-0539">Nucleus</keyword>
<evidence type="ECO:0000256" key="3">
    <source>
        <dbReference type="ARBA" id="ARBA00022723"/>
    </source>
</evidence>
<evidence type="ECO:0000256" key="1">
    <source>
        <dbReference type="ARBA" id="ARBA00004123"/>
    </source>
</evidence>
<feature type="domain" description="C2H2-type" evidence="10">
    <location>
        <begin position="591"/>
        <end position="618"/>
    </location>
</feature>
<evidence type="ECO:0000256" key="5">
    <source>
        <dbReference type="ARBA" id="ARBA00022771"/>
    </source>
</evidence>
<keyword evidence="12" id="KW-1185">Reference proteome</keyword>
<accession>A0A8C4TBL2</accession>
<dbReference type="GeneTree" id="ENSGT00940000154488"/>
<dbReference type="FunFam" id="3.30.160.60:FF:002343">
    <property type="entry name" value="Zinc finger protein 33A"/>
    <property type="match status" value="2"/>
</dbReference>
<feature type="domain" description="C2H2-type" evidence="10">
    <location>
        <begin position="563"/>
        <end position="590"/>
    </location>
</feature>
<feature type="compositionally biased region" description="Polar residues" evidence="9">
    <location>
        <begin position="375"/>
        <end position="387"/>
    </location>
</feature>
<evidence type="ECO:0000256" key="6">
    <source>
        <dbReference type="ARBA" id="ARBA00022833"/>
    </source>
</evidence>
<dbReference type="GO" id="GO:0008270">
    <property type="term" value="F:zinc ion binding"/>
    <property type="evidence" value="ECO:0007669"/>
    <property type="project" value="UniProtKB-KW"/>
</dbReference>
<feature type="domain" description="C2H2-type" evidence="10">
    <location>
        <begin position="619"/>
        <end position="646"/>
    </location>
</feature>
<dbReference type="PROSITE" id="PS50157">
    <property type="entry name" value="ZINC_FINGER_C2H2_2"/>
    <property type="match status" value="7"/>
</dbReference>
<reference evidence="11" key="3">
    <citation type="submission" date="2025-09" db="UniProtKB">
        <authorList>
            <consortium name="Ensembl"/>
        </authorList>
    </citation>
    <scope>IDENTIFICATION</scope>
</reference>
<reference evidence="11" key="1">
    <citation type="submission" date="2021-06" db="EMBL/GenBank/DDBJ databases">
        <authorList>
            <consortium name="Wellcome Sanger Institute Data Sharing"/>
        </authorList>
    </citation>
    <scope>NUCLEOTIDE SEQUENCE [LARGE SCALE GENOMIC DNA]</scope>
</reference>
<feature type="compositionally biased region" description="Polar residues" evidence="9">
    <location>
        <begin position="290"/>
        <end position="316"/>
    </location>
</feature>
<gene>
    <name evidence="11" type="primary">LOC114662008</name>
</gene>
<protein>
    <submittedName>
        <fullName evidence="11">Zinc finger protein 397-like</fullName>
    </submittedName>
</protein>
<dbReference type="FunFam" id="3.30.160.60:FF:000340">
    <property type="entry name" value="zinc finger protein 473 isoform X1"/>
    <property type="match status" value="1"/>
</dbReference>
<dbReference type="Ensembl" id="ENSECRT00000029571.1">
    <property type="protein sequence ID" value="ENSECRP00000028958.1"/>
    <property type="gene ID" value="ENSECRG00000019627.1"/>
</dbReference>
<organism evidence="11 12">
    <name type="scientific">Erpetoichthys calabaricus</name>
    <name type="common">Rope fish</name>
    <name type="synonym">Calamoichthys calabaricus</name>
    <dbReference type="NCBI Taxonomy" id="27687"/>
    <lineage>
        <taxon>Eukaryota</taxon>
        <taxon>Metazoa</taxon>
        <taxon>Chordata</taxon>
        <taxon>Craniata</taxon>
        <taxon>Vertebrata</taxon>
        <taxon>Euteleostomi</taxon>
        <taxon>Actinopterygii</taxon>
        <taxon>Polypteriformes</taxon>
        <taxon>Polypteridae</taxon>
        <taxon>Erpetoichthys</taxon>
    </lineage>
</organism>
<dbReference type="Gene3D" id="3.30.160.60">
    <property type="entry name" value="Classic Zinc Finger"/>
    <property type="match status" value="7"/>
</dbReference>
<reference evidence="11" key="2">
    <citation type="submission" date="2025-08" db="UniProtKB">
        <authorList>
            <consortium name="Ensembl"/>
        </authorList>
    </citation>
    <scope>IDENTIFICATION</scope>
</reference>
<dbReference type="InterPro" id="IPR013087">
    <property type="entry name" value="Znf_C2H2_type"/>
</dbReference>
<feature type="domain" description="C2H2-type" evidence="10">
    <location>
        <begin position="535"/>
        <end position="562"/>
    </location>
</feature>
<sequence>MACVAPSSAFKEQLSSSIERELSATSRAVLGTLSEFTNGDFSVFQAERDKRQHVSLQRRAETENYISLINEEAAKAATDVIMKNFSGIVTLMEEAVKAAAQIITTQLTSLVDKRFADFQLEMFGKDKEIESLKLQLDICRSDLSAVLDHHGSTGGTIAAWRSSEAARGRDKEDAALHSAAVSHSEMIHIEEDILNWESCIPVQGSSKQGTAVSEQIICNTDDKDVKPETAMLIKGGSRQDPVQIKNEVCDQESAHYNSINCESESTGLSERQCLKSASEHSWPVMEEMSKTASSQRAQHSPQLPSSSIEQCTSESLQWDREISEDHSSGREQNGKPTSDESLPRSTNFRKPRSPFLSAFSQAPQYDLHQTWHEPTPQSENMRTTKGLSESEKYSPLECNAAPVPKMTGPDAVESAPWIPSVPSYHCSVCAKDFKQKTHFEEHKKVHSGEKSYCCTECGKKFVKSGSFLRHQRSHTVQKAYCTEWGESINQENSLGQHQQSHAREKTYGCSECGERFRQKTMLQQHQLLHNRQKPYCCTVCGKRYTQKNSLMQHQRIHTGEKPYCCNECGRRFIQKIHLLQHERIHTGERPYSCTECGKRFIQKSSLLHHQKVHNGGKPYCCNTCGEKFTLKSNLMQHQSIHTGSNPYLMH</sequence>
<dbReference type="Proteomes" id="UP000694620">
    <property type="component" value="Chromosome 12"/>
</dbReference>